<dbReference type="PRINTS" id="PR00420">
    <property type="entry name" value="RNGMNOXGNASE"/>
</dbReference>
<accession>A0A9P6ISS1</accession>
<gene>
    <name evidence="8" type="ORF">BGZ70_003452</name>
</gene>
<evidence type="ECO:0000313" key="9">
    <source>
        <dbReference type="Proteomes" id="UP000738359"/>
    </source>
</evidence>
<dbReference type="EMBL" id="JAAAHY010001944">
    <property type="protein sequence ID" value="KAF9946014.1"/>
    <property type="molecule type" value="Genomic_DNA"/>
</dbReference>
<feature type="compositionally biased region" description="Basic residues" evidence="5">
    <location>
        <begin position="458"/>
        <end position="468"/>
    </location>
</feature>
<dbReference type="AlphaFoldDB" id="A0A9P6ISS1"/>
<dbReference type="Gene3D" id="3.50.50.60">
    <property type="entry name" value="FAD/NAD(P)-binding domain"/>
    <property type="match status" value="1"/>
</dbReference>
<dbReference type="OrthoDB" id="655030at2759"/>
<evidence type="ECO:0000256" key="2">
    <source>
        <dbReference type="ARBA" id="ARBA00022630"/>
    </source>
</evidence>
<evidence type="ECO:0000259" key="7">
    <source>
        <dbReference type="Pfam" id="PF01494"/>
    </source>
</evidence>
<evidence type="ECO:0000256" key="3">
    <source>
        <dbReference type="ARBA" id="ARBA00022827"/>
    </source>
</evidence>
<dbReference type="PANTHER" id="PTHR47356:SF2">
    <property type="entry name" value="FAD-BINDING DOMAIN-CONTAINING PROTEIN-RELATED"/>
    <property type="match status" value="1"/>
</dbReference>
<feature type="domain" description="FAD-binding" evidence="7">
    <location>
        <begin position="297"/>
        <end position="351"/>
    </location>
</feature>
<reference evidence="8" key="1">
    <citation type="journal article" date="2020" name="Fungal Divers.">
        <title>Resolving the Mortierellaceae phylogeny through synthesis of multi-gene phylogenetics and phylogenomics.</title>
        <authorList>
            <person name="Vandepol N."/>
            <person name="Liber J."/>
            <person name="Desiro A."/>
            <person name="Na H."/>
            <person name="Kennedy M."/>
            <person name="Barry K."/>
            <person name="Grigoriev I.V."/>
            <person name="Miller A.N."/>
            <person name="O'Donnell K."/>
            <person name="Stajich J.E."/>
            <person name="Bonito G."/>
        </authorList>
    </citation>
    <scope>NUCLEOTIDE SEQUENCE</scope>
    <source>
        <strain evidence="8">CK1249</strain>
    </source>
</reference>
<protein>
    <recommendedName>
        <fullName evidence="7">FAD-binding domain-containing protein</fullName>
    </recommendedName>
</protein>
<evidence type="ECO:0000256" key="5">
    <source>
        <dbReference type="SAM" id="MobiDB-lite"/>
    </source>
</evidence>
<dbReference type="Pfam" id="PF01494">
    <property type="entry name" value="FAD_binding_3"/>
    <property type="match status" value="2"/>
</dbReference>
<keyword evidence="6" id="KW-1133">Transmembrane helix</keyword>
<dbReference type="InterPro" id="IPR050562">
    <property type="entry name" value="FAD_mOase_fung"/>
</dbReference>
<keyword evidence="2" id="KW-0285">Flavoprotein</keyword>
<dbReference type="Proteomes" id="UP000738359">
    <property type="component" value="Unassembled WGS sequence"/>
</dbReference>
<dbReference type="InterPro" id="IPR036188">
    <property type="entry name" value="FAD/NAD-bd_sf"/>
</dbReference>
<keyword evidence="4" id="KW-0560">Oxidoreductase</keyword>
<dbReference type="PANTHER" id="PTHR47356">
    <property type="entry name" value="FAD-DEPENDENT MONOOXYGENASE ASQG-RELATED"/>
    <property type="match status" value="1"/>
</dbReference>
<comment type="similarity">
    <text evidence="1">Belongs to the paxM FAD-dependent monooxygenase family.</text>
</comment>
<keyword evidence="3" id="KW-0274">FAD</keyword>
<dbReference type="SUPFAM" id="SSF51905">
    <property type="entry name" value="FAD/NAD(P)-binding domain"/>
    <property type="match status" value="1"/>
</dbReference>
<evidence type="ECO:0000256" key="6">
    <source>
        <dbReference type="SAM" id="Phobius"/>
    </source>
</evidence>
<evidence type="ECO:0000256" key="1">
    <source>
        <dbReference type="ARBA" id="ARBA00007992"/>
    </source>
</evidence>
<name>A0A9P6ISS1_MORAP</name>
<evidence type="ECO:0000256" key="4">
    <source>
        <dbReference type="ARBA" id="ARBA00023002"/>
    </source>
</evidence>
<dbReference type="GO" id="GO:0071949">
    <property type="term" value="F:FAD binding"/>
    <property type="evidence" value="ECO:0007669"/>
    <property type="project" value="InterPro"/>
</dbReference>
<sequence length="468" mass="52537">MSTEPQGSSSQPLVLIAGAGIGGLMLGTLLERIGIPFVIFERASKVKPLGSAMNLKVNILPVFEQLGLYDELMEISYPIPALSLFNHDMSKMGEVSFEGQQEVAGYPSVIFKRPKLYELLYKQVPASKILLGKKILRVTEDSDKVTIHCSDNTQYEGDILVGADGAYSSVRQNLYKHLDEKGLLPRSDKDDFAVGYTCMVGVTKPQDPEKYPHLKDEFVHFQTVLGDRGLSWGVANVPNNEITWTLIDQFGSQDESKAQLFRNSEWGPEANSAMLKEFYDFPCPYGGKMGDMFDATPSELISKVYLEEKLFETWYHGRVVLLGDAAHKMLPGAGQGAINAMQDAVILSNCLYDLPDASSKSITAAFKDYFEQRYEQAKLRIEQSRSTTKVMAGKTLTDKLLRTFMLNYMPKRIQSMSFAKTSAYRPQIAWLPQVKARGTGPVLPQKPSRRYAEEHRRNPCLKKYRDHP</sequence>
<dbReference type="GO" id="GO:0004497">
    <property type="term" value="F:monooxygenase activity"/>
    <property type="evidence" value="ECO:0007669"/>
    <property type="project" value="InterPro"/>
</dbReference>
<feature type="region of interest" description="Disordered" evidence="5">
    <location>
        <begin position="439"/>
        <end position="468"/>
    </location>
</feature>
<feature type="transmembrane region" description="Helical" evidence="6">
    <location>
        <begin position="12"/>
        <end position="30"/>
    </location>
</feature>
<feature type="domain" description="FAD-binding" evidence="7">
    <location>
        <begin position="14"/>
        <end position="174"/>
    </location>
</feature>
<organism evidence="8 9">
    <name type="scientific">Mortierella alpina</name>
    <name type="common">Oleaginous fungus</name>
    <name type="synonym">Mortierella renispora</name>
    <dbReference type="NCBI Taxonomy" id="64518"/>
    <lineage>
        <taxon>Eukaryota</taxon>
        <taxon>Fungi</taxon>
        <taxon>Fungi incertae sedis</taxon>
        <taxon>Mucoromycota</taxon>
        <taxon>Mortierellomycotina</taxon>
        <taxon>Mortierellomycetes</taxon>
        <taxon>Mortierellales</taxon>
        <taxon>Mortierellaceae</taxon>
        <taxon>Mortierella</taxon>
    </lineage>
</organism>
<proteinExistence type="inferred from homology"/>
<evidence type="ECO:0000313" key="8">
    <source>
        <dbReference type="EMBL" id="KAF9946014.1"/>
    </source>
</evidence>
<keyword evidence="6" id="KW-0472">Membrane</keyword>
<keyword evidence="9" id="KW-1185">Reference proteome</keyword>
<keyword evidence="6" id="KW-0812">Transmembrane</keyword>
<dbReference type="InterPro" id="IPR002938">
    <property type="entry name" value="FAD-bd"/>
</dbReference>
<comment type="caution">
    <text evidence="8">The sequence shown here is derived from an EMBL/GenBank/DDBJ whole genome shotgun (WGS) entry which is preliminary data.</text>
</comment>